<evidence type="ECO:0000256" key="1">
    <source>
        <dbReference type="ARBA" id="ARBA00023015"/>
    </source>
</evidence>
<proteinExistence type="predicted"/>
<protein>
    <submittedName>
        <fullName evidence="6">AraC-type DNA-binding protein</fullName>
    </submittedName>
</protein>
<dbReference type="InterPro" id="IPR050204">
    <property type="entry name" value="AraC_XylS_family_regulators"/>
</dbReference>
<dbReference type="Proteomes" id="UP000198224">
    <property type="component" value="Chromosome I"/>
</dbReference>
<keyword evidence="2 6" id="KW-0238">DNA-binding</keyword>
<dbReference type="PROSITE" id="PS01124">
    <property type="entry name" value="HTH_ARAC_FAMILY_2"/>
    <property type="match status" value="1"/>
</dbReference>
<feature type="domain" description="HTH araC/xylS-type" evidence="5">
    <location>
        <begin position="222"/>
        <end position="323"/>
    </location>
</feature>
<sequence>MLTVGLADTVVVPPSERFGYWHDLVARESVPMRIHSAHAADFQARAEVISLGEVVLSTWRYPSLDMQRTGTFIRRSDPEMYQFALPLSGQGGLEQERRTNTFTPGNFAIVDTSRPHQSTHQGRSRHEGMLTTRTILVPHGLLPVHPNKITRVLGTTISATEGIGVLLNQFVHQVMTHPEQYDERDIPLLGTVVRDLISAMVARQLDLTDTLPTEVRGHNLRLLVRAFIDEHLADPDLSPSAVAAAHHVSLRSLHRAFETEDQTVAEIIRRQRLDRCARDLRDPLLRGRPIHSIAARWGFRSPAHFSRVFTTTFGVSPQAFRGDPRAHPQLSRENWPARGGPERRPAALPSHPLEPPASPG</sequence>
<keyword evidence="1" id="KW-0805">Transcription regulation</keyword>
<evidence type="ECO:0000256" key="3">
    <source>
        <dbReference type="ARBA" id="ARBA00023163"/>
    </source>
</evidence>
<feature type="region of interest" description="Disordered" evidence="4">
    <location>
        <begin position="316"/>
        <end position="360"/>
    </location>
</feature>
<accession>A0A1C4YW27</accession>
<dbReference type="SUPFAM" id="SSF46689">
    <property type="entry name" value="Homeodomain-like"/>
    <property type="match status" value="1"/>
</dbReference>
<dbReference type="Gene3D" id="1.10.10.60">
    <property type="entry name" value="Homeodomain-like"/>
    <property type="match status" value="1"/>
</dbReference>
<dbReference type="GO" id="GO:0003700">
    <property type="term" value="F:DNA-binding transcription factor activity"/>
    <property type="evidence" value="ECO:0007669"/>
    <property type="project" value="InterPro"/>
</dbReference>
<dbReference type="PANTHER" id="PTHR46796:SF6">
    <property type="entry name" value="ARAC SUBFAMILY"/>
    <property type="match status" value="1"/>
</dbReference>
<evidence type="ECO:0000256" key="4">
    <source>
        <dbReference type="SAM" id="MobiDB-lite"/>
    </source>
</evidence>
<evidence type="ECO:0000313" key="6">
    <source>
        <dbReference type="EMBL" id="SCF24846.1"/>
    </source>
</evidence>
<dbReference type="InterPro" id="IPR018060">
    <property type="entry name" value="HTH_AraC"/>
</dbReference>
<dbReference type="AlphaFoldDB" id="A0A1C4YW27"/>
<name>A0A1C4YW27_9ACTN</name>
<dbReference type="RefSeq" id="WP_088990375.1">
    <property type="nucleotide sequence ID" value="NZ_LT607409.1"/>
</dbReference>
<dbReference type="InterPro" id="IPR020449">
    <property type="entry name" value="Tscrpt_reg_AraC-type_HTH"/>
</dbReference>
<gene>
    <name evidence="6" type="ORF">GA0070612_5342</name>
</gene>
<dbReference type="PRINTS" id="PR00032">
    <property type="entry name" value="HTHARAC"/>
</dbReference>
<dbReference type="PANTHER" id="PTHR46796">
    <property type="entry name" value="HTH-TYPE TRANSCRIPTIONAL ACTIVATOR RHAS-RELATED"/>
    <property type="match status" value="1"/>
</dbReference>
<dbReference type="SMART" id="SM00342">
    <property type="entry name" value="HTH_ARAC"/>
    <property type="match status" value="1"/>
</dbReference>
<dbReference type="Pfam" id="PF14525">
    <property type="entry name" value="AraC_binding_2"/>
    <property type="match status" value="1"/>
</dbReference>
<dbReference type="GO" id="GO:0043565">
    <property type="term" value="F:sequence-specific DNA binding"/>
    <property type="evidence" value="ECO:0007669"/>
    <property type="project" value="InterPro"/>
</dbReference>
<evidence type="ECO:0000259" key="5">
    <source>
        <dbReference type="PROSITE" id="PS01124"/>
    </source>
</evidence>
<dbReference type="InterPro" id="IPR035418">
    <property type="entry name" value="AraC-bd_2"/>
</dbReference>
<dbReference type="Pfam" id="PF12833">
    <property type="entry name" value="HTH_18"/>
    <property type="match status" value="1"/>
</dbReference>
<keyword evidence="7" id="KW-1185">Reference proteome</keyword>
<reference evidence="7" key="1">
    <citation type="submission" date="2016-06" db="EMBL/GenBank/DDBJ databases">
        <authorList>
            <person name="Varghese N."/>
            <person name="Submissions Spin"/>
        </authorList>
    </citation>
    <scope>NUCLEOTIDE SEQUENCE [LARGE SCALE GENOMIC DNA]</scope>
    <source>
        <strain evidence="7">DSM 45160</strain>
    </source>
</reference>
<dbReference type="EMBL" id="LT607409">
    <property type="protein sequence ID" value="SCF24846.1"/>
    <property type="molecule type" value="Genomic_DNA"/>
</dbReference>
<evidence type="ECO:0000313" key="7">
    <source>
        <dbReference type="Proteomes" id="UP000198224"/>
    </source>
</evidence>
<organism evidence="6 7">
    <name type="scientific">Micromonospora chokoriensis</name>
    <dbReference type="NCBI Taxonomy" id="356851"/>
    <lineage>
        <taxon>Bacteria</taxon>
        <taxon>Bacillati</taxon>
        <taxon>Actinomycetota</taxon>
        <taxon>Actinomycetes</taxon>
        <taxon>Micromonosporales</taxon>
        <taxon>Micromonosporaceae</taxon>
        <taxon>Micromonospora</taxon>
    </lineage>
</organism>
<dbReference type="InterPro" id="IPR009057">
    <property type="entry name" value="Homeodomain-like_sf"/>
</dbReference>
<keyword evidence="3" id="KW-0804">Transcription</keyword>
<evidence type="ECO:0000256" key="2">
    <source>
        <dbReference type="ARBA" id="ARBA00023125"/>
    </source>
</evidence>